<organism evidence="2 3">
    <name type="scientific">Adhaeribacter terrigena</name>
    <dbReference type="NCBI Taxonomy" id="2793070"/>
    <lineage>
        <taxon>Bacteria</taxon>
        <taxon>Pseudomonadati</taxon>
        <taxon>Bacteroidota</taxon>
        <taxon>Cytophagia</taxon>
        <taxon>Cytophagales</taxon>
        <taxon>Hymenobacteraceae</taxon>
        <taxon>Adhaeribacter</taxon>
    </lineage>
</organism>
<dbReference type="InterPro" id="IPR021354">
    <property type="entry name" value="DUF2975"/>
</dbReference>
<dbReference type="RefSeq" id="WP_200506952.1">
    <property type="nucleotide sequence ID" value="NZ_JAEHFX010000007.1"/>
</dbReference>
<dbReference type="EMBL" id="JAEHFX010000007">
    <property type="protein sequence ID" value="MBK0404114.1"/>
    <property type="molecule type" value="Genomic_DNA"/>
</dbReference>
<feature type="transmembrane region" description="Helical" evidence="1">
    <location>
        <begin position="152"/>
        <end position="171"/>
    </location>
</feature>
<proteinExistence type="predicted"/>
<feature type="transmembrane region" description="Helical" evidence="1">
    <location>
        <begin position="128"/>
        <end position="146"/>
    </location>
</feature>
<reference evidence="2 3" key="1">
    <citation type="submission" date="2020-12" db="EMBL/GenBank/DDBJ databases">
        <title>Bacterial novel species Adhaeribacter sp. BT258 isolated from soil.</title>
        <authorList>
            <person name="Jung H.-Y."/>
        </authorList>
    </citation>
    <scope>NUCLEOTIDE SEQUENCE [LARGE SCALE GENOMIC DNA]</scope>
    <source>
        <strain evidence="2 3">BT258</strain>
    </source>
</reference>
<evidence type="ECO:0000313" key="3">
    <source>
        <dbReference type="Proteomes" id="UP000644147"/>
    </source>
</evidence>
<dbReference type="Proteomes" id="UP000644147">
    <property type="component" value="Unassembled WGS sequence"/>
</dbReference>
<keyword evidence="3" id="KW-1185">Reference proteome</keyword>
<feature type="transmembrane region" description="Helical" evidence="1">
    <location>
        <begin position="84"/>
        <end position="108"/>
    </location>
</feature>
<name>A0ABS1C426_9BACT</name>
<keyword evidence="1" id="KW-0472">Membrane</keyword>
<comment type="caution">
    <text evidence="2">The sequence shown here is derived from an EMBL/GenBank/DDBJ whole genome shotgun (WGS) entry which is preliminary data.</text>
</comment>
<sequence length="188" mass="21815">MERNKLLFWAMVCCRLMQAFQVGLILLLTYYVVQWQLDPASYDDWKFSGPLGKLSISNPIHTAASEMDDTRTFMVSQLQPFSVYIIYIQMLAQLVLWILVVQEFLKVIKAVKLVQTFREQNVRSFQKIAGYLLWIFIVSSFTFVAAGNTGHFSFDFSFSTLVLMLASYILAEIFKEGNRLYEEEQLTV</sequence>
<evidence type="ECO:0000313" key="2">
    <source>
        <dbReference type="EMBL" id="MBK0404114.1"/>
    </source>
</evidence>
<dbReference type="Pfam" id="PF11188">
    <property type="entry name" value="DUF2975"/>
    <property type="match status" value="1"/>
</dbReference>
<keyword evidence="1" id="KW-1133">Transmembrane helix</keyword>
<feature type="transmembrane region" description="Helical" evidence="1">
    <location>
        <begin position="7"/>
        <end position="33"/>
    </location>
</feature>
<evidence type="ECO:0000256" key="1">
    <source>
        <dbReference type="SAM" id="Phobius"/>
    </source>
</evidence>
<accession>A0ABS1C426</accession>
<keyword evidence="1" id="KW-0812">Transmembrane</keyword>
<gene>
    <name evidence="2" type="ORF">I5M27_14055</name>
</gene>
<protein>
    <submittedName>
        <fullName evidence="2">DUF2975 domain-containing protein</fullName>
    </submittedName>
</protein>